<gene>
    <name evidence="4" type="ORF">ACFFIA_13625</name>
</gene>
<name>A0ABV6M1W8_9ACTN</name>
<dbReference type="Gene3D" id="3.40.50.1820">
    <property type="entry name" value="alpha/beta hydrolase"/>
    <property type="match status" value="1"/>
</dbReference>
<dbReference type="SUPFAM" id="SSF53474">
    <property type="entry name" value="alpha/beta-Hydrolases"/>
    <property type="match status" value="1"/>
</dbReference>
<dbReference type="Pfam" id="PF20434">
    <property type="entry name" value="BD-FAE"/>
    <property type="match status" value="1"/>
</dbReference>
<organism evidence="4 5">
    <name type="scientific">Phytohabitans kaempferiae</name>
    <dbReference type="NCBI Taxonomy" id="1620943"/>
    <lineage>
        <taxon>Bacteria</taxon>
        <taxon>Bacillati</taxon>
        <taxon>Actinomycetota</taxon>
        <taxon>Actinomycetes</taxon>
        <taxon>Micromonosporales</taxon>
        <taxon>Micromonosporaceae</taxon>
    </lineage>
</organism>
<dbReference type="InterPro" id="IPR029058">
    <property type="entry name" value="AB_hydrolase_fold"/>
</dbReference>
<evidence type="ECO:0000256" key="2">
    <source>
        <dbReference type="ARBA" id="ARBA00022801"/>
    </source>
</evidence>
<keyword evidence="5" id="KW-1185">Reference proteome</keyword>
<dbReference type="Proteomes" id="UP001589867">
    <property type="component" value="Unassembled WGS sequence"/>
</dbReference>
<accession>A0ABV6M1W8</accession>
<evidence type="ECO:0000313" key="5">
    <source>
        <dbReference type="Proteomes" id="UP001589867"/>
    </source>
</evidence>
<dbReference type="EMBL" id="JBHLUH010000020">
    <property type="protein sequence ID" value="MFC0528701.1"/>
    <property type="molecule type" value="Genomic_DNA"/>
</dbReference>
<sequence length="380" mass="38887">MSAAQVVVATGVRADHALLTSVAEAEFERLGVPGTVAVVSGAAELRERLAAGTPTVVLPGPAAEVRALMAVDGPHAAATVWYDIEVTGPAAVASGAVHLYGRGVWGLVWAIRHAVLRLRHPATRIAYGPHPDQYGELRLPATGGPVPVAVLLHGGFWRSVWAADLMDALAADLVARGFAAWNLEYRRPDRYGWAATTADVAAGISALSKVDTSGDAALSGLDTGTAAPALDLDRVAVLGHSAGGQLALRVAADGGRVALAVSLAGVLDLAGGDGRAIGTGAVTAALGGPRYEVPEVYAASDPMARVPIGVPQLVVQGAADDLDLIDFNRRYVAAARAAGDDVRYVEEAGDHFAVIDPSAPLWHTTMAAVAEALGVAEKIT</sequence>
<proteinExistence type="inferred from homology"/>
<comment type="similarity">
    <text evidence="1">Belongs to the AB hydrolase superfamily.</text>
</comment>
<protein>
    <submittedName>
        <fullName evidence="4">Alpha/beta hydrolase family protein</fullName>
        <ecNumber evidence="4">3.4.-.-</ecNumber>
    </submittedName>
</protein>
<comment type="caution">
    <text evidence="4">The sequence shown here is derived from an EMBL/GenBank/DDBJ whole genome shotgun (WGS) entry which is preliminary data.</text>
</comment>
<reference evidence="4 5" key="1">
    <citation type="submission" date="2024-09" db="EMBL/GenBank/DDBJ databases">
        <authorList>
            <person name="Sun Q."/>
            <person name="Mori K."/>
        </authorList>
    </citation>
    <scope>NUCLEOTIDE SEQUENCE [LARGE SCALE GENOMIC DNA]</scope>
    <source>
        <strain evidence="4 5">TBRC 3947</strain>
    </source>
</reference>
<evidence type="ECO:0000256" key="1">
    <source>
        <dbReference type="ARBA" id="ARBA00008645"/>
    </source>
</evidence>
<dbReference type="InterPro" id="IPR050261">
    <property type="entry name" value="FrsA_esterase"/>
</dbReference>
<dbReference type="RefSeq" id="WP_377250597.1">
    <property type="nucleotide sequence ID" value="NZ_JBHLUH010000020.1"/>
</dbReference>
<dbReference type="InterPro" id="IPR049492">
    <property type="entry name" value="BD-FAE-like_dom"/>
</dbReference>
<dbReference type="GO" id="GO:0016787">
    <property type="term" value="F:hydrolase activity"/>
    <property type="evidence" value="ECO:0007669"/>
    <property type="project" value="UniProtKB-KW"/>
</dbReference>
<evidence type="ECO:0000313" key="4">
    <source>
        <dbReference type="EMBL" id="MFC0528701.1"/>
    </source>
</evidence>
<evidence type="ECO:0000259" key="3">
    <source>
        <dbReference type="Pfam" id="PF20434"/>
    </source>
</evidence>
<feature type="domain" description="BD-FAE-like" evidence="3">
    <location>
        <begin position="142"/>
        <end position="320"/>
    </location>
</feature>
<dbReference type="PANTHER" id="PTHR22946">
    <property type="entry name" value="DIENELACTONE HYDROLASE DOMAIN-CONTAINING PROTEIN-RELATED"/>
    <property type="match status" value="1"/>
</dbReference>
<keyword evidence="2 4" id="KW-0378">Hydrolase</keyword>
<dbReference type="EC" id="3.4.-.-" evidence="4"/>
<dbReference type="PANTHER" id="PTHR22946:SF9">
    <property type="entry name" value="POLYKETIDE TRANSFERASE AF380"/>
    <property type="match status" value="1"/>
</dbReference>